<comment type="caution">
    <text evidence="1">The sequence shown here is derived from an EMBL/GenBank/DDBJ whole genome shotgun (WGS) entry which is preliminary data.</text>
</comment>
<organism evidence="1 2">
    <name type="scientific">Lindgomyces ingoldianus</name>
    <dbReference type="NCBI Taxonomy" id="673940"/>
    <lineage>
        <taxon>Eukaryota</taxon>
        <taxon>Fungi</taxon>
        <taxon>Dikarya</taxon>
        <taxon>Ascomycota</taxon>
        <taxon>Pezizomycotina</taxon>
        <taxon>Dothideomycetes</taxon>
        <taxon>Pleosporomycetidae</taxon>
        <taxon>Pleosporales</taxon>
        <taxon>Lindgomycetaceae</taxon>
        <taxon>Lindgomyces</taxon>
    </lineage>
</organism>
<proteinExistence type="predicted"/>
<evidence type="ECO:0000313" key="1">
    <source>
        <dbReference type="EMBL" id="KAF2473662.1"/>
    </source>
</evidence>
<name>A0ACB6R5T6_9PLEO</name>
<dbReference type="EMBL" id="MU003499">
    <property type="protein sequence ID" value="KAF2473662.1"/>
    <property type="molecule type" value="Genomic_DNA"/>
</dbReference>
<accession>A0ACB6R5T6</accession>
<dbReference type="Proteomes" id="UP000799755">
    <property type="component" value="Unassembled WGS sequence"/>
</dbReference>
<gene>
    <name evidence="1" type="ORF">BDR25DRAFT_256475</name>
</gene>
<sequence length="222" mass="24330">MPSPIPEPSNPLPTKRKQPASSPNPESSEPNESKRTEPKRSKPTAPTLTLTNHTGDIFSAPPNTLLIHACNTQGSWGAGIAAAFRDRYPNAYLQYRSHCLKAHDPRANPVPTGSCLLIPPCETGDVPRHWIGCLFTSAKYGRAKDRPDVILTNTGPAMRDLLEEVRAREMGTEGEGEVVSGIRMCKINSARFGVPWHRTVEVLEGIVVEEGWKGDAEVWSID</sequence>
<keyword evidence="2" id="KW-1185">Reference proteome</keyword>
<protein>
    <submittedName>
        <fullName evidence="1">Uncharacterized protein</fullName>
    </submittedName>
</protein>
<reference evidence="1" key="1">
    <citation type="journal article" date="2020" name="Stud. Mycol.">
        <title>101 Dothideomycetes genomes: a test case for predicting lifestyles and emergence of pathogens.</title>
        <authorList>
            <person name="Haridas S."/>
            <person name="Albert R."/>
            <person name="Binder M."/>
            <person name="Bloem J."/>
            <person name="Labutti K."/>
            <person name="Salamov A."/>
            <person name="Andreopoulos B."/>
            <person name="Baker S."/>
            <person name="Barry K."/>
            <person name="Bills G."/>
            <person name="Bluhm B."/>
            <person name="Cannon C."/>
            <person name="Castanera R."/>
            <person name="Culley D."/>
            <person name="Daum C."/>
            <person name="Ezra D."/>
            <person name="Gonzalez J."/>
            <person name="Henrissat B."/>
            <person name="Kuo A."/>
            <person name="Liang C."/>
            <person name="Lipzen A."/>
            <person name="Lutzoni F."/>
            <person name="Magnuson J."/>
            <person name="Mondo S."/>
            <person name="Nolan M."/>
            <person name="Ohm R."/>
            <person name="Pangilinan J."/>
            <person name="Park H.-J."/>
            <person name="Ramirez L."/>
            <person name="Alfaro M."/>
            <person name="Sun H."/>
            <person name="Tritt A."/>
            <person name="Yoshinaga Y."/>
            <person name="Zwiers L.-H."/>
            <person name="Turgeon B."/>
            <person name="Goodwin S."/>
            <person name="Spatafora J."/>
            <person name="Crous P."/>
            <person name="Grigoriev I."/>
        </authorList>
    </citation>
    <scope>NUCLEOTIDE SEQUENCE</scope>
    <source>
        <strain evidence="1">ATCC 200398</strain>
    </source>
</reference>
<evidence type="ECO:0000313" key="2">
    <source>
        <dbReference type="Proteomes" id="UP000799755"/>
    </source>
</evidence>